<keyword evidence="2" id="KW-1185">Reference proteome</keyword>
<dbReference type="AlphaFoldDB" id="A0A426QJE2"/>
<evidence type="ECO:0000313" key="2">
    <source>
        <dbReference type="Proteomes" id="UP000287798"/>
    </source>
</evidence>
<proteinExistence type="predicted"/>
<dbReference type="EMBL" id="QZMU01000001">
    <property type="protein sequence ID" value="RRQ21865.1"/>
    <property type="molecule type" value="Genomic_DNA"/>
</dbReference>
<reference evidence="1 2" key="1">
    <citation type="journal article" date="2010" name="Int. J. Syst. Evol. Microbiol.">
        <title>Thiohalobacter thiocyanaticus gen. nov., sp. nov., a moderately halophilic, sulfur-oxidizing gammaproteobacterium from hypersaline lakes, that utilizes thiocyanate.</title>
        <authorList>
            <person name="Sorokin D.Y."/>
            <person name="Kovaleva O.L."/>
            <person name="Tourova T.P."/>
            <person name="Muyzer G."/>
        </authorList>
    </citation>
    <scope>NUCLEOTIDE SEQUENCE [LARGE SCALE GENOMIC DNA]</scope>
    <source>
        <strain evidence="1 2">Hrh1</strain>
    </source>
</reference>
<evidence type="ECO:0000313" key="1">
    <source>
        <dbReference type="EMBL" id="RRQ21865.1"/>
    </source>
</evidence>
<name>A0A426QJE2_9GAMM</name>
<protein>
    <submittedName>
        <fullName evidence="1">Uncharacterized protein</fullName>
    </submittedName>
</protein>
<sequence length="221" mass="23854">MNRMESALDGADSARRGLRQDLADQQQSIEAMERAFGVLRAQVGRSQEAWVLAEAEYLLHVANQRLQLARDVDTALAALATADQRLQELANAAYLPVREQISRELGALRSVNEPEPSTASPCAWRPWPPISTISRSPAPSTGPHRAPKAPMPTPGCPPGTGASCPRPCGMNCASWWRCGATMSRSPHCWHRISSSSSMPICGCSSTPRVWPPCVARPSCTG</sequence>
<organism evidence="1 2">
    <name type="scientific">Thiohalobacter thiocyanaticus</name>
    <dbReference type="NCBI Taxonomy" id="585455"/>
    <lineage>
        <taxon>Bacteria</taxon>
        <taxon>Pseudomonadati</taxon>
        <taxon>Pseudomonadota</taxon>
        <taxon>Gammaproteobacteria</taxon>
        <taxon>Thiohalobacterales</taxon>
        <taxon>Thiohalobacteraceae</taxon>
        <taxon>Thiohalobacter</taxon>
    </lineage>
</organism>
<accession>A0A426QJE2</accession>
<comment type="caution">
    <text evidence="1">The sequence shown here is derived from an EMBL/GenBank/DDBJ whole genome shotgun (WGS) entry which is preliminary data.</text>
</comment>
<dbReference type="InterPro" id="IPR007470">
    <property type="entry name" value="HemX"/>
</dbReference>
<dbReference type="PANTHER" id="PTHR38043:SF1">
    <property type="entry name" value="PROTEIN HEMX"/>
    <property type="match status" value="1"/>
</dbReference>
<dbReference type="PANTHER" id="PTHR38043">
    <property type="entry name" value="PROTEIN HEMX"/>
    <property type="match status" value="1"/>
</dbReference>
<dbReference type="Pfam" id="PF04375">
    <property type="entry name" value="HemX"/>
    <property type="match status" value="1"/>
</dbReference>
<gene>
    <name evidence="1" type="ORF">D6C00_07845</name>
</gene>
<dbReference type="Proteomes" id="UP000287798">
    <property type="component" value="Unassembled WGS sequence"/>
</dbReference>